<evidence type="ECO:0000313" key="2">
    <source>
        <dbReference type="Proteomes" id="UP001141259"/>
    </source>
</evidence>
<gene>
    <name evidence="1" type="ORF">NZH93_18480</name>
</gene>
<sequence length="43" mass="4693">MTSVGPGQIDPVEVVHDHSGKVMEIRLSGLTMDRETAGSSRRR</sequence>
<protein>
    <submittedName>
        <fullName evidence="1">Uncharacterized protein</fullName>
    </submittedName>
</protein>
<keyword evidence="2" id="KW-1185">Reference proteome</keyword>
<proteinExistence type="predicted"/>
<organism evidence="1 2">
    <name type="scientific">Umezawaea endophytica</name>
    <dbReference type="NCBI Taxonomy" id="1654476"/>
    <lineage>
        <taxon>Bacteria</taxon>
        <taxon>Bacillati</taxon>
        <taxon>Actinomycetota</taxon>
        <taxon>Actinomycetes</taxon>
        <taxon>Pseudonocardiales</taxon>
        <taxon>Pseudonocardiaceae</taxon>
        <taxon>Umezawaea</taxon>
    </lineage>
</organism>
<dbReference type="AlphaFoldDB" id="A0A9X2VLM3"/>
<accession>A0A9X2VLM3</accession>
<reference evidence="1" key="1">
    <citation type="submission" date="2022-08" db="EMBL/GenBank/DDBJ databases">
        <authorList>
            <person name="Tistechok S."/>
            <person name="Samborskyy M."/>
            <person name="Roman I."/>
        </authorList>
    </citation>
    <scope>NUCLEOTIDE SEQUENCE</scope>
    <source>
        <strain evidence="1">DSM 103496</strain>
    </source>
</reference>
<evidence type="ECO:0000313" key="1">
    <source>
        <dbReference type="EMBL" id="MCS7478850.1"/>
    </source>
</evidence>
<dbReference type="RefSeq" id="WP_259624358.1">
    <property type="nucleotide sequence ID" value="NZ_JANYMP010000008.1"/>
</dbReference>
<comment type="caution">
    <text evidence="1">The sequence shown here is derived from an EMBL/GenBank/DDBJ whole genome shotgun (WGS) entry which is preliminary data.</text>
</comment>
<dbReference type="Proteomes" id="UP001141259">
    <property type="component" value="Unassembled WGS sequence"/>
</dbReference>
<dbReference type="EMBL" id="JANYMP010000008">
    <property type="protein sequence ID" value="MCS7478850.1"/>
    <property type="molecule type" value="Genomic_DNA"/>
</dbReference>
<name>A0A9X2VLM3_9PSEU</name>